<accession>D6WRC7</accession>
<dbReference type="InParanoid" id="D6WRC7"/>
<keyword evidence="2" id="KW-1185">Reference proteome</keyword>
<protein>
    <submittedName>
        <fullName evidence="1">Uncharacterized protein</fullName>
    </submittedName>
</protein>
<dbReference type="HOGENOM" id="CLU_1752080_0_0_1"/>
<dbReference type="Proteomes" id="UP000007266">
    <property type="component" value="Linkage group 7"/>
</dbReference>
<name>D6WRC7_TRICA</name>
<gene>
    <name evidence="1" type="primary">GLEAN_09357</name>
    <name evidence="1" type="ORF">TcasGA2_TC009357</name>
</gene>
<evidence type="ECO:0000313" key="2">
    <source>
        <dbReference type="Proteomes" id="UP000007266"/>
    </source>
</evidence>
<proteinExistence type="predicted"/>
<reference evidence="1 2" key="2">
    <citation type="journal article" date="2010" name="Nucleic Acids Res.">
        <title>BeetleBase in 2010: revisions to provide comprehensive genomic information for Tribolium castaneum.</title>
        <authorList>
            <person name="Kim H.S."/>
            <person name="Murphy T."/>
            <person name="Xia J."/>
            <person name="Caragea D."/>
            <person name="Park Y."/>
            <person name="Beeman R.W."/>
            <person name="Lorenzen M.D."/>
            <person name="Butcher S."/>
            <person name="Manak J.R."/>
            <person name="Brown S.J."/>
        </authorList>
    </citation>
    <scope>GENOME REANNOTATION</scope>
    <source>
        <strain evidence="1 2">Georgia GA2</strain>
    </source>
</reference>
<dbReference type="AlphaFoldDB" id="D6WRC7"/>
<dbReference type="EMBL" id="KQ971351">
    <property type="protein sequence ID" value="EFA06472.1"/>
    <property type="molecule type" value="Genomic_DNA"/>
</dbReference>
<sequence>MPLTKHCKIIPYGRMSLLNQPLKHYKVVKVLIQCLRLANNAQWTPIFYARRFFCSHELARKHTRFNPVVQNNVCFRLTKRSRPSFAANRRFSPIPKRHRINHSLHNKVNLRGQRRSHTSFRLQSDAFRDRFRTMEAFSAFCCDNPGFTN</sequence>
<evidence type="ECO:0000313" key="1">
    <source>
        <dbReference type="EMBL" id="EFA06472.1"/>
    </source>
</evidence>
<organism evidence="1 2">
    <name type="scientific">Tribolium castaneum</name>
    <name type="common">Red flour beetle</name>
    <dbReference type="NCBI Taxonomy" id="7070"/>
    <lineage>
        <taxon>Eukaryota</taxon>
        <taxon>Metazoa</taxon>
        <taxon>Ecdysozoa</taxon>
        <taxon>Arthropoda</taxon>
        <taxon>Hexapoda</taxon>
        <taxon>Insecta</taxon>
        <taxon>Pterygota</taxon>
        <taxon>Neoptera</taxon>
        <taxon>Endopterygota</taxon>
        <taxon>Coleoptera</taxon>
        <taxon>Polyphaga</taxon>
        <taxon>Cucujiformia</taxon>
        <taxon>Tenebrionidae</taxon>
        <taxon>Tenebrionidae incertae sedis</taxon>
        <taxon>Tribolium</taxon>
    </lineage>
</organism>
<reference evidence="1 2" key="1">
    <citation type="journal article" date="2008" name="Nature">
        <title>The genome of the model beetle and pest Tribolium castaneum.</title>
        <authorList>
            <consortium name="Tribolium Genome Sequencing Consortium"/>
            <person name="Richards S."/>
            <person name="Gibbs R.A."/>
            <person name="Weinstock G.M."/>
            <person name="Brown S.J."/>
            <person name="Denell R."/>
            <person name="Beeman R.W."/>
            <person name="Gibbs R."/>
            <person name="Beeman R.W."/>
            <person name="Brown S.J."/>
            <person name="Bucher G."/>
            <person name="Friedrich M."/>
            <person name="Grimmelikhuijzen C.J."/>
            <person name="Klingler M."/>
            <person name="Lorenzen M."/>
            <person name="Richards S."/>
            <person name="Roth S."/>
            <person name="Schroder R."/>
            <person name="Tautz D."/>
            <person name="Zdobnov E.M."/>
            <person name="Muzny D."/>
            <person name="Gibbs R.A."/>
            <person name="Weinstock G.M."/>
            <person name="Attaway T."/>
            <person name="Bell S."/>
            <person name="Buhay C.J."/>
            <person name="Chandrabose M.N."/>
            <person name="Chavez D."/>
            <person name="Clerk-Blankenburg K.P."/>
            <person name="Cree A."/>
            <person name="Dao M."/>
            <person name="Davis C."/>
            <person name="Chacko J."/>
            <person name="Dinh H."/>
            <person name="Dugan-Rocha S."/>
            <person name="Fowler G."/>
            <person name="Garner T.T."/>
            <person name="Garnes J."/>
            <person name="Gnirke A."/>
            <person name="Hawes A."/>
            <person name="Hernandez J."/>
            <person name="Hines S."/>
            <person name="Holder M."/>
            <person name="Hume J."/>
            <person name="Jhangiani S.N."/>
            <person name="Joshi V."/>
            <person name="Khan Z.M."/>
            <person name="Jackson L."/>
            <person name="Kovar C."/>
            <person name="Kowis A."/>
            <person name="Lee S."/>
            <person name="Lewis L.R."/>
            <person name="Margolis J."/>
            <person name="Morgan M."/>
            <person name="Nazareth L.V."/>
            <person name="Nguyen N."/>
            <person name="Okwuonu G."/>
            <person name="Parker D."/>
            <person name="Richards S."/>
            <person name="Ruiz S.J."/>
            <person name="Santibanez J."/>
            <person name="Savard J."/>
            <person name="Scherer S.E."/>
            <person name="Schneider B."/>
            <person name="Sodergren E."/>
            <person name="Tautz D."/>
            <person name="Vattahil S."/>
            <person name="Villasana D."/>
            <person name="White C.S."/>
            <person name="Wright R."/>
            <person name="Park Y."/>
            <person name="Beeman R.W."/>
            <person name="Lord J."/>
            <person name="Oppert B."/>
            <person name="Lorenzen M."/>
            <person name="Brown S."/>
            <person name="Wang L."/>
            <person name="Savard J."/>
            <person name="Tautz D."/>
            <person name="Richards S."/>
            <person name="Weinstock G."/>
            <person name="Gibbs R.A."/>
            <person name="Liu Y."/>
            <person name="Worley K."/>
            <person name="Weinstock G."/>
            <person name="Elsik C.G."/>
            <person name="Reese J.T."/>
            <person name="Elhaik E."/>
            <person name="Landan G."/>
            <person name="Graur D."/>
            <person name="Arensburger P."/>
            <person name="Atkinson P."/>
            <person name="Beeman R.W."/>
            <person name="Beidler J."/>
            <person name="Brown S.J."/>
            <person name="Demuth J.P."/>
            <person name="Drury D.W."/>
            <person name="Du Y.Z."/>
            <person name="Fujiwara H."/>
            <person name="Lorenzen M."/>
            <person name="Maselli V."/>
            <person name="Osanai M."/>
            <person name="Park Y."/>
            <person name="Robertson H.M."/>
            <person name="Tu Z."/>
            <person name="Wang J.J."/>
            <person name="Wang S."/>
            <person name="Richards S."/>
            <person name="Song H."/>
            <person name="Zhang L."/>
            <person name="Sodergren E."/>
            <person name="Werner D."/>
            <person name="Stanke M."/>
            <person name="Morgenstern B."/>
            <person name="Solovyev V."/>
            <person name="Kosarev P."/>
            <person name="Brown G."/>
            <person name="Chen H.C."/>
            <person name="Ermolaeva O."/>
            <person name="Hlavina W."/>
            <person name="Kapustin Y."/>
            <person name="Kiryutin B."/>
            <person name="Kitts P."/>
            <person name="Maglott D."/>
            <person name="Pruitt K."/>
            <person name="Sapojnikov V."/>
            <person name="Souvorov A."/>
            <person name="Mackey A.J."/>
            <person name="Waterhouse R.M."/>
            <person name="Wyder S."/>
            <person name="Zdobnov E.M."/>
            <person name="Zdobnov E.M."/>
            <person name="Wyder S."/>
            <person name="Kriventseva E.V."/>
            <person name="Kadowaki T."/>
            <person name="Bork P."/>
            <person name="Aranda M."/>
            <person name="Bao R."/>
            <person name="Beermann A."/>
            <person name="Berns N."/>
            <person name="Bolognesi R."/>
            <person name="Bonneton F."/>
            <person name="Bopp D."/>
            <person name="Brown S.J."/>
            <person name="Bucher G."/>
            <person name="Butts T."/>
            <person name="Chaumot A."/>
            <person name="Denell R.E."/>
            <person name="Ferrier D.E."/>
            <person name="Friedrich M."/>
            <person name="Gordon C.M."/>
            <person name="Jindra M."/>
            <person name="Klingler M."/>
            <person name="Lan Q."/>
            <person name="Lattorff H.M."/>
            <person name="Laudet V."/>
            <person name="von Levetsow C."/>
            <person name="Liu Z."/>
            <person name="Lutz R."/>
            <person name="Lynch J.A."/>
            <person name="da Fonseca R.N."/>
            <person name="Posnien N."/>
            <person name="Reuter R."/>
            <person name="Roth S."/>
            <person name="Savard J."/>
            <person name="Schinko J.B."/>
            <person name="Schmitt C."/>
            <person name="Schoppmeier M."/>
            <person name="Schroder R."/>
            <person name="Shippy T.D."/>
            <person name="Simonnet F."/>
            <person name="Marques-Souza H."/>
            <person name="Tautz D."/>
            <person name="Tomoyasu Y."/>
            <person name="Trauner J."/>
            <person name="Van der Zee M."/>
            <person name="Vervoort M."/>
            <person name="Wittkopp N."/>
            <person name="Wimmer E.A."/>
            <person name="Yang X."/>
            <person name="Jones A.K."/>
            <person name="Sattelle D.B."/>
            <person name="Ebert P.R."/>
            <person name="Nelson D."/>
            <person name="Scott J.G."/>
            <person name="Beeman R.W."/>
            <person name="Muthukrishnan S."/>
            <person name="Kramer K.J."/>
            <person name="Arakane Y."/>
            <person name="Beeman R.W."/>
            <person name="Zhu Q."/>
            <person name="Hogenkamp D."/>
            <person name="Dixit R."/>
            <person name="Oppert B."/>
            <person name="Jiang H."/>
            <person name="Zou Z."/>
            <person name="Marshall J."/>
            <person name="Elpidina E."/>
            <person name="Vinokurov K."/>
            <person name="Oppert C."/>
            <person name="Zou Z."/>
            <person name="Evans J."/>
            <person name="Lu Z."/>
            <person name="Zhao P."/>
            <person name="Sumathipala N."/>
            <person name="Altincicek B."/>
            <person name="Vilcinskas A."/>
            <person name="Williams M."/>
            <person name="Hultmark D."/>
            <person name="Hetru C."/>
            <person name="Jiang H."/>
            <person name="Grimmelikhuijzen C.J."/>
            <person name="Hauser F."/>
            <person name="Cazzamali G."/>
            <person name="Williamson M."/>
            <person name="Park Y."/>
            <person name="Li B."/>
            <person name="Tanaka Y."/>
            <person name="Predel R."/>
            <person name="Neupert S."/>
            <person name="Schachtner J."/>
            <person name="Verleyen P."/>
            <person name="Raible F."/>
            <person name="Bork P."/>
            <person name="Friedrich M."/>
            <person name="Walden K.K."/>
            <person name="Robertson H.M."/>
            <person name="Angeli S."/>
            <person name="Foret S."/>
            <person name="Bucher G."/>
            <person name="Schuetz S."/>
            <person name="Maleszka R."/>
            <person name="Wimmer E.A."/>
            <person name="Beeman R.W."/>
            <person name="Lorenzen M."/>
            <person name="Tomoyasu Y."/>
            <person name="Miller S.C."/>
            <person name="Grossmann D."/>
            <person name="Bucher G."/>
        </authorList>
    </citation>
    <scope>NUCLEOTIDE SEQUENCE [LARGE SCALE GENOMIC DNA]</scope>
    <source>
        <strain evidence="1 2">Georgia GA2</strain>
    </source>
</reference>